<accession>A0A2U9BHT5</accession>
<dbReference type="Gene3D" id="2.60.40.10">
    <property type="entry name" value="Immunoglobulins"/>
    <property type="match status" value="2"/>
</dbReference>
<name>A0A2U9BHT5_SCOMX</name>
<dbReference type="STRING" id="52904.ENSSMAP00000010822"/>
<dbReference type="InterPro" id="IPR013783">
    <property type="entry name" value="Ig-like_fold"/>
</dbReference>
<evidence type="ECO:0000313" key="4">
    <source>
        <dbReference type="Proteomes" id="UP000246464"/>
    </source>
</evidence>
<dbReference type="CDD" id="cd00063">
    <property type="entry name" value="FN3"/>
    <property type="match status" value="2"/>
</dbReference>
<evidence type="ECO:0000313" key="3">
    <source>
        <dbReference type="EMBL" id="AWP03605.1"/>
    </source>
</evidence>
<dbReference type="SUPFAM" id="SSF52540">
    <property type="entry name" value="P-loop containing nucleoside triphosphate hydrolases"/>
    <property type="match status" value="2"/>
</dbReference>
<feature type="region of interest" description="Disordered" evidence="1">
    <location>
        <begin position="78"/>
        <end position="97"/>
    </location>
</feature>
<dbReference type="EMBL" id="CP026249">
    <property type="protein sequence ID" value="AWP03605.1"/>
    <property type="molecule type" value="Genomic_DNA"/>
</dbReference>
<evidence type="ECO:0000256" key="1">
    <source>
        <dbReference type="SAM" id="MobiDB-lite"/>
    </source>
</evidence>
<dbReference type="SUPFAM" id="SSF49265">
    <property type="entry name" value="Fibronectin type III"/>
    <property type="match status" value="1"/>
</dbReference>
<organism evidence="3 4">
    <name type="scientific">Scophthalmus maximus</name>
    <name type="common">Turbot</name>
    <name type="synonym">Psetta maxima</name>
    <dbReference type="NCBI Taxonomy" id="52904"/>
    <lineage>
        <taxon>Eukaryota</taxon>
        <taxon>Metazoa</taxon>
        <taxon>Chordata</taxon>
        <taxon>Craniata</taxon>
        <taxon>Vertebrata</taxon>
        <taxon>Euteleostomi</taxon>
        <taxon>Actinopterygii</taxon>
        <taxon>Neopterygii</taxon>
        <taxon>Teleostei</taxon>
        <taxon>Neoteleostei</taxon>
        <taxon>Acanthomorphata</taxon>
        <taxon>Carangaria</taxon>
        <taxon>Pleuronectiformes</taxon>
        <taxon>Pleuronectoidei</taxon>
        <taxon>Scophthalmidae</taxon>
        <taxon>Scophthalmus</taxon>
    </lineage>
</organism>
<dbReference type="InterPro" id="IPR003961">
    <property type="entry name" value="FN3_dom"/>
</dbReference>
<dbReference type="PANTHER" id="PTHR31594:SF14">
    <property type="entry name" value="FIBRONECTIN TYPE-III DOMAIN-CONTAINING PROTEIN"/>
    <property type="match status" value="1"/>
</dbReference>
<dbReference type="InterPro" id="IPR027417">
    <property type="entry name" value="P-loop_NTPase"/>
</dbReference>
<dbReference type="Proteomes" id="UP000246464">
    <property type="component" value="Chromosome 7"/>
</dbReference>
<dbReference type="Gene3D" id="3.40.50.300">
    <property type="entry name" value="P-loop containing nucleotide triphosphate hydrolases"/>
    <property type="match status" value="1"/>
</dbReference>
<feature type="domain" description="Fibronectin type-III" evidence="2">
    <location>
        <begin position="1"/>
        <end position="84"/>
    </location>
</feature>
<reference evidence="3 4" key="1">
    <citation type="submission" date="2017-12" db="EMBL/GenBank/DDBJ databases">
        <title>Integrating genomic resources of turbot (Scophthalmus maximus) in depth evaluation of genetic and physical mapping variation across individuals.</title>
        <authorList>
            <person name="Martinez P."/>
        </authorList>
    </citation>
    <scope>NUCLEOTIDE SEQUENCE [LARGE SCALE GENOMIC DNA]</scope>
</reference>
<dbReference type="PANTHER" id="PTHR31594">
    <property type="entry name" value="AIG1-TYPE G DOMAIN-CONTAINING PROTEIN"/>
    <property type="match status" value="1"/>
</dbReference>
<dbReference type="PROSITE" id="PS50853">
    <property type="entry name" value="FN3"/>
    <property type="match status" value="2"/>
</dbReference>
<dbReference type="InterPro" id="IPR052090">
    <property type="entry name" value="Cytolytic_pore-forming_toxin"/>
</dbReference>
<protein>
    <recommendedName>
        <fullName evidence="2">Fibronectin type-III domain-containing protein</fullName>
    </recommendedName>
</protein>
<dbReference type="AlphaFoldDB" id="A0A2U9BHT5"/>
<keyword evidence="4" id="KW-1185">Reference proteome</keyword>
<gene>
    <name evidence="3" type="ORF">SMAX5B_008365</name>
</gene>
<dbReference type="SMART" id="SM00060">
    <property type="entry name" value="FN3"/>
    <property type="match status" value="2"/>
</dbReference>
<proteinExistence type="predicted"/>
<evidence type="ECO:0000259" key="2">
    <source>
        <dbReference type="PROSITE" id="PS50853"/>
    </source>
</evidence>
<dbReference type="InterPro" id="IPR036116">
    <property type="entry name" value="FN3_sf"/>
</dbReference>
<sequence>MNHNSVTLKITPPRCGAENISSYSVEFSVSGEDGWQQRTASKADEVTVSDLSLDTEYVFRCRAVTSVGVGPVSEVSGSVKTLPCSPPGKPQVEPNSSEISVSWQRPAELGPDVQILSYIVEYAQTDDGVKDRQWNQTMSRAEKAIVSGLQSETQYVVRVTCDCGAAGRSKESITVNVCTTKREFARLAEYLKHASKSIKSEFPQLYKLCLKEEDIDIEGCRKFTLGKESMRQNRTIMLLGATGSGKSTLINGIINYIVGVEWKDNFRFTLMDKTTEVTVQTQPSGRLQNELLTDHRGRPRGQRQEDHRAAAQKYVFDSVLSIFGKDVAENIRVLVTFADGQRPPVLEAIMASGVPCPKAKDGLPVNFKFNNSALFAHNQSSAAESTGGEDEEGGFDQMFWNMGVKSMRRFFVALNVIETKSLSMTQDVLKERQHLEVSVENFHKLDKLHLSKYFGIEQTVQQLINH</sequence>
<feature type="domain" description="Fibronectin type-III" evidence="2">
    <location>
        <begin position="86"/>
        <end position="183"/>
    </location>
</feature>
<dbReference type="Pfam" id="PF00041">
    <property type="entry name" value="fn3"/>
    <property type="match status" value="2"/>
</dbReference>